<evidence type="ECO:0000256" key="5">
    <source>
        <dbReference type="ARBA" id="ARBA00023136"/>
    </source>
</evidence>
<dbReference type="PANTHER" id="PTHR43124:SF3">
    <property type="entry name" value="CHLORAMPHENICOL EFFLUX PUMP RV0191"/>
    <property type="match status" value="1"/>
</dbReference>
<keyword evidence="5 6" id="KW-0472">Membrane</keyword>
<feature type="transmembrane region" description="Helical" evidence="6">
    <location>
        <begin position="17"/>
        <end position="35"/>
    </location>
</feature>
<dbReference type="InterPro" id="IPR020846">
    <property type="entry name" value="MFS_dom"/>
</dbReference>
<evidence type="ECO:0000259" key="7">
    <source>
        <dbReference type="PROSITE" id="PS50850"/>
    </source>
</evidence>
<evidence type="ECO:0000256" key="4">
    <source>
        <dbReference type="ARBA" id="ARBA00022989"/>
    </source>
</evidence>
<protein>
    <submittedName>
        <fullName evidence="8">Putative MFS family arabinose efflux permease</fullName>
    </submittedName>
</protein>
<feature type="transmembrane region" description="Helical" evidence="6">
    <location>
        <begin position="212"/>
        <end position="233"/>
    </location>
</feature>
<reference evidence="8 9" key="1">
    <citation type="submission" date="2019-06" db="EMBL/GenBank/DDBJ databases">
        <title>Sequencing the genomes of 1000 actinobacteria strains.</title>
        <authorList>
            <person name="Klenk H.-P."/>
        </authorList>
    </citation>
    <scope>NUCLEOTIDE SEQUENCE [LARGE SCALE GENOMIC DNA]</scope>
    <source>
        <strain evidence="8 9">DSM 25218</strain>
    </source>
</reference>
<accession>A0A543A2Z2</accession>
<dbReference type="GO" id="GO:0022857">
    <property type="term" value="F:transmembrane transporter activity"/>
    <property type="evidence" value="ECO:0007669"/>
    <property type="project" value="InterPro"/>
</dbReference>
<feature type="transmembrane region" description="Helical" evidence="6">
    <location>
        <begin position="306"/>
        <end position="328"/>
    </location>
</feature>
<dbReference type="Proteomes" id="UP000320209">
    <property type="component" value="Unassembled WGS sequence"/>
</dbReference>
<feature type="transmembrane region" description="Helical" evidence="6">
    <location>
        <begin position="55"/>
        <end position="75"/>
    </location>
</feature>
<proteinExistence type="predicted"/>
<comment type="caution">
    <text evidence="8">The sequence shown here is derived from an EMBL/GenBank/DDBJ whole genome shotgun (WGS) entry which is preliminary data.</text>
</comment>
<evidence type="ECO:0000256" key="1">
    <source>
        <dbReference type="ARBA" id="ARBA00004651"/>
    </source>
</evidence>
<evidence type="ECO:0000256" key="6">
    <source>
        <dbReference type="SAM" id="Phobius"/>
    </source>
</evidence>
<dbReference type="RefSeq" id="WP_141779102.1">
    <property type="nucleotide sequence ID" value="NZ_VFOV01000001.1"/>
</dbReference>
<dbReference type="OrthoDB" id="7030876at2"/>
<feature type="transmembrane region" description="Helical" evidence="6">
    <location>
        <begin position="340"/>
        <end position="362"/>
    </location>
</feature>
<dbReference type="Gene3D" id="1.20.1250.20">
    <property type="entry name" value="MFS general substrate transporter like domains"/>
    <property type="match status" value="2"/>
</dbReference>
<dbReference type="SUPFAM" id="SSF103473">
    <property type="entry name" value="MFS general substrate transporter"/>
    <property type="match status" value="1"/>
</dbReference>
<dbReference type="EMBL" id="VFOV01000001">
    <property type="protein sequence ID" value="TQL66955.1"/>
    <property type="molecule type" value="Genomic_DNA"/>
</dbReference>
<keyword evidence="4 6" id="KW-1133">Transmembrane helix</keyword>
<comment type="subcellular location">
    <subcellularLocation>
        <location evidence="1">Cell membrane</location>
        <topology evidence="1">Multi-pass membrane protein</topology>
    </subcellularLocation>
</comment>
<evidence type="ECO:0000256" key="2">
    <source>
        <dbReference type="ARBA" id="ARBA00022475"/>
    </source>
</evidence>
<keyword evidence="9" id="KW-1185">Reference proteome</keyword>
<dbReference type="InterPro" id="IPR011701">
    <property type="entry name" value="MFS"/>
</dbReference>
<dbReference type="InterPro" id="IPR036259">
    <property type="entry name" value="MFS_trans_sf"/>
</dbReference>
<gene>
    <name evidence="8" type="ORF">FB381_0826</name>
</gene>
<feature type="domain" description="Major facilitator superfamily (MFS) profile" evidence="7">
    <location>
        <begin position="17"/>
        <end position="398"/>
    </location>
</feature>
<dbReference type="Pfam" id="PF07690">
    <property type="entry name" value="MFS_1"/>
    <property type="match status" value="1"/>
</dbReference>
<keyword evidence="3 6" id="KW-0812">Transmembrane</keyword>
<feature type="transmembrane region" description="Helical" evidence="6">
    <location>
        <begin position="245"/>
        <end position="266"/>
    </location>
</feature>
<evidence type="ECO:0000256" key="3">
    <source>
        <dbReference type="ARBA" id="ARBA00022692"/>
    </source>
</evidence>
<evidence type="ECO:0000313" key="8">
    <source>
        <dbReference type="EMBL" id="TQL66955.1"/>
    </source>
</evidence>
<feature type="transmembrane region" description="Helical" evidence="6">
    <location>
        <begin position="172"/>
        <end position="191"/>
    </location>
</feature>
<keyword evidence="2" id="KW-1003">Cell membrane</keyword>
<dbReference type="PROSITE" id="PS50850">
    <property type="entry name" value="MFS"/>
    <property type="match status" value="1"/>
</dbReference>
<dbReference type="PANTHER" id="PTHR43124">
    <property type="entry name" value="PURINE EFFLUX PUMP PBUE"/>
    <property type="match status" value="1"/>
</dbReference>
<name>A0A543A2Z2_9ACTN</name>
<sequence>MPATTHDDVATERRGEVALWAGLALCMAVGPLMLYTLTAVSPLIIEDLGLSPAQYGAIAAITFISAALGALLLAAPSSRYGARAVMVAVSIGAGAGLALLAVADSYPVILAAALVSGLAQALSNPATNRIVAGLPADRRGALIGWKQSGVQMAQLAAGLAAPAIALLVGWRWAAVAGLLVAVAGVVSALRIRPHAPAPADGAGSAERPQASVSTLTAYTFFMGFGLQATNAYLPLFAHRRLAFDIGTAGLTAAVVGCVGLASRIWWARTSDRVGLRSTTLLTLAAGSALGVVLCVLAMWLGGWLVWLGAGVFGAAALASNAVTMVALVRSVPAASLGSATGLLVTGMYAGFATGPLGFGLVLDHGAGFGIAWLLPLCAFGVAALIGLRSALTRPVRIS</sequence>
<feature type="transmembrane region" description="Helical" evidence="6">
    <location>
        <begin position="368"/>
        <end position="387"/>
    </location>
</feature>
<dbReference type="AlphaFoldDB" id="A0A543A2Z2"/>
<evidence type="ECO:0000313" key="9">
    <source>
        <dbReference type="Proteomes" id="UP000320209"/>
    </source>
</evidence>
<dbReference type="InterPro" id="IPR050189">
    <property type="entry name" value="MFS_Efflux_Transporters"/>
</dbReference>
<feature type="transmembrane region" description="Helical" evidence="6">
    <location>
        <begin position="278"/>
        <end position="300"/>
    </location>
</feature>
<dbReference type="GO" id="GO:0005886">
    <property type="term" value="C:plasma membrane"/>
    <property type="evidence" value="ECO:0007669"/>
    <property type="project" value="UniProtKB-SubCell"/>
</dbReference>
<organism evidence="8 9">
    <name type="scientific">Nocardioides albertanoniae</name>
    <dbReference type="NCBI Taxonomy" id="1175486"/>
    <lineage>
        <taxon>Bacteria</taxon>
        <taxon>Bacillati</taxon>
        <taxon>Actinomycetota</taxon>
        <taxon>Actinomycetes</taxon>
        <taxon>Propionibacteriales</taxon>
        <taxon>Nocardioidaceae</taxon>
        <taxon>Nocardioides</taxon>
    </lineage>
</organism>
<feature type="transmembrane region" description="Helical" evidence="6">
    <location>
        <begin position="82"/>
        <end position="102"/>
    </location>
</feature>